<sequence>MSHSSDDTADPQFGLAMDQEITSLLDAIEQEKIPDRLTRLAMELQNALVEKRRREVQN</sequence>
<dbReference type="EMBL" id="JAMYRI010000001">
    <property type="protein sequence ID" value="MER9282730.1"/>
    <property type="molecule type" value="Genomic_DNA"/>
</dbReference>
<organism evidence="1 2">
    <name type="scientific">Mesorhizobium australicum</name>
    <dbReference type="NCBI Taxonomy" id="536018"/>
    <lineage>
        <taxon>Bacteria</taxon>
        <taxon>Pseudomonadati</taxon>
        <taxon>Pseudomonadota</taxon>
        <taxon>Alphaproteobacteria</taxon>
        <taxon>Hyphomicrobiales</taxon>
        <taxon>Phyllobacteriaceae</taxon>
        <taxon>Mesorhizobium</taxon>
    </lineage>
</organism>
<evidence type="ECO:0000313" key="1">
    <source>
        <dbReference type="EMBL" id="MER9282730.1"/>
    </source>
</evidence>
<proteinExistence type="predicted"/>
<accession>A0ACC6SSQ1</accession>
<evidence type="ECO:0000313" key="2">
    <source>
        <dbReference type="Proteomes" id="UP001480082"/>
    </source>
</evidence>
<gene>
    <name evidence="1" type="ORF">NKI81_01950</name>
</gene>
<comment type="caution">
    <text evidence="1">The sequence shown here is derived from an EMBL/GenBank/DDBJ whole genome shotgun (WGS) entry which is preliminary data.</text>
</comment>
<reference evidence="1 2" key="1">
    <citation type="journal article" date="2024" name="Proc. Natl. Acad. Sci. U.S.A.">
        <title>The evolutionary genomics of adaptation to stress in wild rhizobium bacteria.</title>
        <authorList>
            <person name="Kehlet-Delgado H."/>
            <person name="Montoya A.P."/>
            <person name="Jensen K.T."/>
            <person name="Wendlandt C.E."/>
            <person name="Dexheimer C."/>
            <person name="Roberts M."/>
            <person name="Torres Martinez L."/>
            <person name="Friesen M.L."/>
            <person name="Griffitts J.S."/>
            <person name="Porter S.S."/>
        </authorList>
    </citation>
    <scope>NUCLEOTIDE SEQUENCE [LARGE SCALE GENOMIC DNA]</scope>
    <source>
        <strain evidence="1 2">M0468</strain>
    </source>
</reference>
<dbReference type="Proteomes" id="UP001480082">
    <property type="component" value="Unassembled WGS sequence"/>
</dbReference>
<keyword evidence="2" id="KW-1185">Reference proteome</keyword>
<name>A0ACC6SSQ1_9HYPH</name>
<protein>
    <submittedName>
        <fullName evidence="1">Uncharacterized protein</fullName>
    </submittedName>
</protein>